<dbReference type="PRINTS" id="PR00081">
    <property type="entry name" value="GDHRDH"/>
</dbReference>
<dbReference type="Pfam" id="PF13561">
    <property type="entry name" value="adh_short_C2"/>
    <property type="match status" value="1"/>
</dbReference>
<dbReference type="EMBL" id="BAAARJ010000031">
    <property type="protein sequence ID" value="GAA2637998.1"/>
    <property type="molecule type" value="Genomic_DNA"/>
</dbReference>
<comment type="similarity">
    <text evidence="1">Belongs to the short-chain dehydrogenases/reductases (SDR) family.</text>
</comment>
<dbReference type="CDD" id="cd05233">
    <property type="entry name" value="SDR_c"/>
    <property type="match status" value="1"/>
</dbReference>
<dbReference type="InterPro" id="IPR002347">
    <property type="entry name" value="SDR_fam"/>
</dbReference>
<dbReference type="InterPro" id="IPR020904">
    <property type="entry name" value="Sc_DH/Rdtase_CS"/>
</dbReference>
<dbReference type="PANTHER" id="PTHR43669:SF3">
    <property type="entry name" value="ALCOHOL DEHYDROGENASE, PUTATIVE (AFU_ORTHOLOGUE AFUA_3G03445)-RELATED"/>
    <property type="match status" value="1"/>
</dbReference>
<dbReference type="PRINTS" id="PR00080">
    <property type="entry name" value="SDRFAMILY"/>
</dbReference>
<protein>
    <submittedName>
        <fullName evidence="3">SDR family oxidoreductase</fullName>
    </submittedName>
</protein>
<dbReference type="Proteomes" id="UP001501447">
    <property type="component" value="Unassembled WGS sequence"/>
</dbReference>
<comment type="caution">
    <text evidence="3">The sequence shown here is derived from an EMBL/GenBank/DDBJ whole genome shotgun (WGS) entry which is preliminary data.</text>
</comment>
<evidence type="ECO:0000313" key="3">
    <source>
        <dbReference type="EMBL" id="GAA2637998.1"/>
    </source>
</evidence>
<dbReference type="InterPro" id="IPR036291">
    <property type="entry name" value="NAD(P)-bd_dom_sf"/>
</dbReference>
<keyword evidence="2" id="KW-0560">Oxidoreductase</keyword>
<dbReference type="RefSeq" id="WP_344570529.1">
    <property type="nucleotide sequence ID" value="NZ_BAAARJ010000031.1"/>
</dbReference>
<dbReference type="PANTHER" id="PTHR43669">
    <property type="entry name" value="5-KETO-D-GLUCONATE 5-REDUCTASE"/>
    <property type="match status" value="1"/>
</dbReference>
<reference evidence="4" key="1">
    <citation type="journal article" date="2019" name="Int. J. Syst. Evol. Microbiol.">
        <title>The Global Catalogue of Microorganisms (GCM) 10K type strain sequencing project: providing services to taxonomists for standard genome sequencing and annotation.</title>
        <authorList>
            <consortium name="The Broad Institute Genomics Platform"/>
            <consortium name="The Broad Institute Genome Sequencing Center for Infectious Disease"/>
            <person name="Wu L."/>
            <person name="Ma J."/>
        </authorList>
    </citation>
    <scope>NUCLEOTIDE SEQUENCE [LARGE SCALE GENOMIC DNA]</scope>
    <source>
        <strain evidence="4">JCM 16373</strain>
    </source>
</reference>
<dbReference type="PROSITE" id="PS00061">
    <property type="entry name" value="ADH_SHORT"/>
    <property type="match status" value="1"/>
</dbReference>
<sequence length="267" mass="27651">MTATTGTTEARPRRRLLVTGASRAKGIGAAVAAVHAERGDAVAVHCRADKAAGESVVASLPGKGHALVTGDLGDPESAARIFDEAVAALGGVDILVNNAAVHVEHPITTTPYAQWCALWERTLNVNLLGAAHLSWCFARHLIDRPDGPAGGRLVMVGSRGGYRGEPEVPAYGASKAAMHALAQSLAVALGPHRIAVAALAPGFTRTDLTEDLLDSPEGEHIVAQHPIGRVAEPRDIAEAVAWFTSDSPGAEWATGAVLDLNGASYLH</sequence>
<evidence type="ECO:0000313" key="4">
    <source>
        <dbReference type="Proteomes" id="UP001501447"/>
    </source>
</evidence>
<organism evidence="3 4">
    <name type="scientific">Streptomyces axinellae</name>
    <dbReference type="NCBI Taxonomy" id="552788"/>
    <lineage>
        <taxon>Bacteria</taxon>
        <taxon>Bacillati</taxon>
        <taxon>Actinomycetota</taxon>
        <taxon>Actinomycetes</taxon>
        <taxon>Kitasatosporales</taxon>
        <taxon>Streptomycetaceae</taxon>
        <taxon>Streptomyces</taxon>
    </lineage>
</organism>
<keyword evidence="4" id="KW-1185">Reference proteome</keyword>
<dbReference type="Gene3D" id="3.40.50.720">
    <property type="entry name" value="NAD(P)-binding Rossmann-like Domain"/>
    <property type="match status" value="1"/>
</dbReference>
<gene>
    <name evidence="3" type="ORF">GCM10009863_63500</name>
</gene>
<name>A0ABP6DAP0_9ACTN</name>
<accession>A0ABP6DAP0</accession>
<proteinExistence type="inferred from homology"/>
<dbReference type="SUPFAM" id="SSF51735">
    <property type="entry name" value="NAD(P)-binding Rossmann-fold domains"/>
    <property type="match status" value="1"/>
</dbReference>
<evidence type="ECO:0000256" key="1">
    <source>
        <dbReference type="ARBA" id="ARBA00006484"/>
    </source>
</evidence>
<evidence type="ECO:0000256" key="2">
    <source>
        <dbReference type="ARBA" id="ARBA00023002"/>
    </source>
</evidence>